<evidence type="ECO:0000256" key="2">
    <source>
        <dbReference type="SAM" id="Phobius"/>
    </source>
</evidence>
<dbReference type="EMBL" id="KN817527">
    <property type="protein sequence ID" value="KJA26544.1"/>
    <property type="molecule type" value="Genomic_DNA"/>
</dbReference>
<proteinExistence type="predicted"/>
<reference evidence="5" key="1">
    <citation type="submission" date="2014-04" db="EMBL/GenBank/DDBJ databases">
        <title>Evolutionary Origins and Diversification of the Mycorrhizal Mutualists.</title>
        <authorList>
            <consortium name="DOE Joint Genome Institute"/>
            <consortium name="Mycorrhizal Genomics Consortium"/>
            <person name="Kohler A."/>
            <person name="Kuo A."/>
            <person name="Nagy L.G."/>
            <person name="Floudas D."/>
            <person name="Copeland A."/>
            <person name="Barry K.W."/>
            <person name="Cichocki N."/>
            <person name="Veneault-Fourrey C."/>
            <person name="LaButti K."/>
            <person name="Lindquist E.A."/>
            <person name="Lipzen A."/>
            <person name="Lundell T."/>
            <person name="Morin E."/>
            <person name="Murat C."/>
            <person name="Riley R."/>
            <person name="Ohm R."/>
            <person name="Sun H."/>
            <person name="Tunlid A."/>
            <person name="Henrissat B."/>
            <person name="Grigoriev I.V."/>
            <person name="Hibbett D.S."/>
            <person name="Martin F."/>
        </authorList>
    </citation>
    <scope>NUCLEOTIDE SEQUENCE [LARGE SCALE GENOMIC DNA]</scope>
    <source>
        <strain evidence="5">FD-334 SS-4</strain>
    </source>
</reference>
<accession>A0A0D2P6H4</accession>
<dbReference type="Proteomes" id="UP000054270">
    <property type="component" value="Unassembled WGS sequence"/>
</dbReference>
<dbReference type="AlphaFoldDB" id="A0A0D2P6H4"/>
<keyword evidence="3" id="KW-0732">Signal</keyword>
<feature type="compositionally biased region" description="Basic and acidic residues" evidence="1">
    <location>
        <begin position="492"/>
        <end position="501"/>
    </location>
</feature>
<feature type="transmembrane region" description="Helical" evidence="2">
    <location>
        <begin position="279"/>
        <end position="305"/>
    </location>
</feature>
<evidence type="ECO:0000313" key="5">
    <source>
        <dbReference type="Proteomes" id="UP000054270"/>
    </source>
</evidence>
<dbReference type="OMA" id="ENTYHGA"/>
<gene>
    <name evidence="4" type="ORF">HYPSUDRAFT_36254</name>
</gene>
<feature type="chain" id="PRO_5002260377" evidence="3">
    <location>
        <begin position="30"/>
        <end position="501"/>
    </location>
</feature>
<feature type="region of interest" description="Disordered" evidence="1">
    <location>
        <begin position="316"/>
        <end position="337"/>
    </location>
</feature>
<feature type="signal peptide" evidence="3">
    <location>
        <begin position="1"/>
        <end position="29"/>
    </location>
</feature>
<evidence type="ECO:0000313" key="4">
    <source>
        <dbReference type="EMBL" id="KJA26544.1"/>
    </source>
</evidence>
<organism evidence="4 5">
    <name type="scientific">Hypholoma sublateritium (strain FD-334 SS-4)</name>
    <dbReference type="NCBI Taxonomy" id="945553"/>
    <lineage>
        <taxon>Eukaryota</taxon>
        <taxon>Fungi</taxon>
        <taxon>Dikarya</taxon>
        <taxon>Basidiomycota</taxon>
        <taxon>Agaricomycotina</taxon>
        <taxon>Agaricomycetes</taxon>
        <taxon>Agaricomycetidae</taxon>
        <taxon>Agaricales</taxon>
        <taxon>Agaricineae</taxon>
        <taxon>Strophariaceae</taxon>
        <taxon>Hypholoma</taxon>
    </lineage>
</organism>
<keyword evidence="5" id="KW-1185">Reference proteome</keyword>
<dbReference type="STRING" id="945553.A0A0D2P6H4"/>
<feature type="compositionally biased region" description="Pro residues" evidence="1">
    <location>
        <begin position="390"/>
        <end position="419"/>
    </location>
</feature>
<feature type="region of interest" description="Disordered" evidence="1">
    <location>
        <begin position="384"/>
        <end position="501"/>
    </location>
</feature>
<name>A0A0D2P6H4_HYPSF</name>
<evidence type="ECO:0000256" key="1">
    <source>
        <dbReference type="SAM" id="MobiDB-lite"/>
    </source>
</evidence>
<keyword evidence="2" id="KW-0812">Transmembrane</keyword>
<feature type="region of interest" description="Disordered" evidence="1">
    <location>
        <begin position="71"/>
        <end position="143"/>
    </location>
</feature>
<keyword evidence="2" id="KW-0472">Membrane</keyword>
<sequence length="501" mass="52912">MSTTIRMRTLLRFTIALSYWLQARHLVQAVNVTVPDTDSTIQYQPEEWWFSSTSLCSTCINPGLSSSFHEGVNPISLGPDSDDHTTTNPLPSTATPPPPASNTQVANPITSPSTTPSTTTPPDPDATGDTDPDSHESKGSKRSLNMALVQRLDTDDLPANQTVTLSYNFTGSAVYLFAAQLPSTIGVNATSSNMNITVFIDNVSFPSVVASNQTATVPGQLVFSQSGLVEGIHQLVVQLGNNSTFVFDHLIYTTEAEASTTPQSSPSPTANPITKKHNIATFAAAVGGSVGVLGLFSLGLALSIIRRRHLAAKREARDHESLHTNASDDSPHMAGPAPFVPRYFPDTVIPQDPPTYMVALATNHNNSTLLAVLPAAAFGSTQRSYADIPPNTPPPPLEDILMPPPPFHLAPPHPPPPLPADADDVDEGALPPSVAGAEPPSHSAVPVGTEPPNAAPTPELVPLLQPAPNTRPRSRASARSVGADSSETEPTEVTHLREDAS</sequence>
<protein>
    <submittedName>
        <fullName evidence="4">Uncharacterized protein</fullName>
    </submittedName>
</protein>
<dbReference type="OrthoDB" id="3265715at2759"/>
<keyword evidence="2" id="KW-1133">Transmembrane helix</keyword>
<evidence type="ECO:0000256" key="3">
    <source>
        <dbReference type="SAM" id="SignalP"/>
    </source>
</evidence>